<dbReference type="GO" id="GO:0003872">
    <property type="term" value="F:6-phosphofructokinase activity"/>
    <property type="evidence" value="ECO:0007669"/>
    <property type="project" value="UniProtKB-UniRule"/>
</dbReference>
<evidence type="ECO:0000256" key="6">
    <source>
        <dbReference type="HAMAP-Rule" id="MF_01978"/>
    </source>
</evidence>
<keyword evidence="5 6" id="KW-0460">Magnesium</keyword>
<keyword evidence="4 6" id="KW-0418">Kinase</keyword>
<feature type="binding site" evidence="6">
    <location>
        <begin position="142"/>
        <end position="144"/>
    </location>
    <ligand>
        <name>substrate</name>
    </ligand>
</feature>
<dbReference type="InterPro" id="IPR050929">
    <property type="entry name" value="PFKA"/>
</dbReference>
<name>A0A3T0D7K6_9FIRM</name>
<evidence type="ECO:0000256" key="5">
    <source>
        <dbReference type="ARBA" id="ARBA00022842"/>
    </source>
</evidence>
<dbReference type="EC" id="2.7.1.90" evidence="6"/>
<keyword evidence="6" id="KW-0963">Cytoplasm</keyword>
<comment type="catalytic activity">
    <reaction evidence="6">
        <text>beta-D-fructose 6-phosphate + diphosphate = beta-D-fructose 1,6-bisphosphate + phosphate + H(+)</text>
        <dbReference type="Rhea" id="RHEA:13613"/>
        <dbReference type="ChEBI" id="CHEBI:15378"/>
        <dbReference type="ChEBI" id="CHEBI:32966"/>
        <dbReference type="ChEBI" id="CHEBI:33019"/>
        <dbReference type="ChEBI" id="CHEBI:43474"/>
        <dbReference type="ChEBI" id="CHEBI:57634"/>
        <dbReference type="EC" id="2.7.1.90"/>
    </reaction>
</comment>
<comment type="subcellular location">
    <subcellularLocation>
        <location evidence="6">Cytoplasm</location>
    </subcellularLocation>
</comment>
<comment type="similarity">
    <text evidence="6">Belongs to the phosphofructokinase type A (PFKA) family. PPi-dependent PFK group II subfamily. Clade 'B2' sub-subfamily.</text>
</comment>
<dbReference type="HAMAP" id="MF_01978">
    <property type="entry name" value="Phosphofructokinase_II_B2"/>
    <property type="match status" value="1"/>
</dbReference>
<keyword evidence="3 6" id="KW-0479">Metal-binding</keyword>
<dbReference type="InterPro" id="IPR035966">
    <property type="entry name" value="PKF_sf"/>
</dbReference>
<dbReference type="InterPro" id="IPR011404">
    <property type="entry name" value="PPi-PFK"/>
</dbReference>
<dbReference type="NCBIfam" id="NF010675">
    <property type="entry name" value="PRK14072.1"/>
    <property type="match status" value="1"/>
</dbReference>
<evidence type="ECO:0000259" key="7">
    <source>
        <dbReference type="Pfam" id="PF00365"/>
    </source>
</evidence>
<comment type="cofactor">
    <cofactor evidence="1 6">
        <name>Mg(2+)</name>
        <dbReference type="ChEBI" id="CHEBI:18420"/>
    </cofactor>
</comment>
<comment type="activity regulation">
    <text evidence="6">Non-allosteric.</text>
</comment>
<dbReference type="InterPro" id="IPR022953">
    <property type="entry name" value="ATP_PFK"/>
</dbReference>
<dbReference type="AlphaFoldDB" id="A0A3T0D7K6"/>
<feature type="binding site" evidence="6">
    <location>
        <position position="244"/>
    </location>
    <ligand>
        <name>substrate</name>
    </ligand>
</feature>
<keyword evidence="6" id="KW-0324">Glycolysis</keyword>
<comment type="function">
    <text evidence="6">Catalyzes the phosphorylation of D-fructose 6-phosphate, the first committing step of glycolysis. Uses inorganic phosphate (PPi) as phosphoryl donor instead of ATP like common ATP-dependent phosphofructokinases (ATP-PFKs), which renders the reaction reversible, and can thus function both in glycolysis and gluconeogenesis. Consistently, PPi-PFK can replace the enzymes of both the forward (ATP-PFK) and reverse (fructose-bisphosphatase (FBPase)) reactions.</text>
</comment>
<dbReference type="GO" id="GO:0006002">
    <property type="term" value="P:fructose 6-phosphate metabolic process"/>
    <property type="evidence" value="ECO:0007669"/>
    <property type="project" value="InterPro"/>
</dbReference>
<dbReference type="Pfam" id="PF00365">
    <property type="entry name" value="PFK"/>
    <property type="match status" value="1"/>
</dbReference>
<feature type="domain" description="Phosphofructokinase" evidence="7">
    <location>
        <begin position="7"/>
        <end position="284"/>
    </location>
</feature>
<dbReference type="GO" id="GO:0005737">
    <property type="term" value="C:cytoplasm"/>
    <property type="evidence" value="ECO:0007669"/>
    <property type="project" value="UniProtKB-SubCell"/>
</dbReference>
<dbReference type="KEGG" id="ccha:ELD05_09310"/>
<dbReference type="GO" id="GO:0047334">
    <property type="term" value="F:diphosphate-fructose-6-phosphate 1-phosphotransferase activity"/>
    <property type="evidence" value="ECO:0007669"/>
    <property type="project" value="UniProtKB-EC"/>
</dbReference>
<dbReference type="UniPathway" id="UPA00109">
    <property type="reaction ID" value="UER00182"/>
</dbReference>
<proteinExistence type="inferred from homology"/>
<dbReference type="PIRSF" id="PIRSF036483">
    <property type="entry name" value="PFK_XF0274"/>
    <property type="match status" value="1"/>
</dbReference>
<feature type="binding site" evidence="6">
    <location>
        <position position="14"/>
    </location>
    <ligand>
        <name>diphosphate</name>
        <dbReference type="ChEBI" id="CHEBI:33019"/>
    </ligand>
</feature>
<feature type="binding site" evidence="6">
    <location>
        <begin position="188"/>
        <end position="190"/>
    </location>
    <ligand>
        <name>substrate</name>
    </ligand>
</feature>
<dbReference type="SUPFAM" id="SSF53784">
    <property type="entry name" value="Phosphofructokinase"/>
    <property type="match status" value="1"/>
</dbReference>
<evidence type="ECO:0000313" key="8">
    <source>
        <dbReference type="EMBL" id="AZT90822.1"/>
    </source>
</evidence>
<dbReference type="Proteomes" id="UP000282930">
    <property type="component" value="Chromosome"/>
</dbReference>
<evidence type="ECO:0000313" key="9">
    <source>
        <dbReference type="Proteomes" id="UP000282930"/>
    </source>
</evidence>
<reference evidence="8 9" key="1">
    <citation type="submission" date="2018-12" db="EMBL/GenBank/DDBJ databases">
        <title>Genome sequence from the cellulolytic species, Caldicellulosiruptor changbaiensis.</title>
        <authorList>
            <person name="Blumer-Schuette S.E."/>
            <person name="Mendoza C."/>
        </authorList>
    </citation>
    <scope>NUCLEOTIDE SEQUENCE [LARGE SCALE GENOMIC DNA]</scope>
    <source>
        <strain evidence="8 9">CBS-Z</strain>
    </source>
</reference>
<dbReference type="EMBL" id="CP034791">
    <property type="protein sequence ID" value="AZT90822.1"/>
    <property type="molecule type" value="Genomic_DNA"/>
</dbReference>
<protein>
    <recommendedName>
        <fullName evidence="6">Pyrophosphate--fructose 6-phosphate 1-phosphotransferase</fullName>
        <ecNumber evidence="6">2.7.1.90</ecNumber>
    </recommendedName>
    <alternativeName>
        <fullName evidence="6">6-phosphofructokinase, pyrophosphate dependent</fullName>
    </alternativeName>
    <alternativeName>
        <fullName evidence="6">PPi-dependent phosphofructokinase</fullName>
        <shortName evidence="6">PPi-PFK</shortName>
    </alternativeName>
    <alternativeName>
        <fullName evidence="6">Pyrophosphate-dependent 6-phosphofructose-1-kinase</fullName>
    </alternativeName>
</protein>
<feature type="site" description="Important for catalytic activity; stabilizes the transition state when the phosphoryl donor is PPi" evidence="6">
    <location>
        <position position="141"/>
    </location>
</feature>
<sequence length="415" mass="46065">MPKEGNCVIAQSGGPTAVINASLLGVIEEAMKQHPIRAIYGAKNGIIGLIDEELYDLRMEDPEELKLLKTTPSSALGSCRYQLKPFEHDEKDYIKIFNVFEAHNIRYFFYIGGNDSMDTADKLTRYAKKIGYDICIIGIPKTIDNDLVMTDHCPGFGSAAKYIATSVMEIARDAVVYPTNIVTIIEVMGRNAGWLAAASALAAKDIGAPDLIYLPEVPFSVDKFLDDVRNIHKKTGKITIVVSEGIKDKEGKYIADMSHKFGIDAFGHVQLGGAAFVLENIIREEVEKRVKAIQFNVLQRSAAHIMSKTDVEEAYMVGRMAVKYAVEGASGYMIAIKRDSDSPYSSSTELVELYKVANAEKLVPLAWISHDGNYVKEEVLNYIQPLIEGEVEIKFEKGLPRYAKLRKIMVPKKVV</sequence>
<comment type="caution">
    <text evidence="6">Lacks conserved residue(s) required for the propagation of feature annotation.</text>
</comment>
<comment type="pathway">
    <text evidence="6">Carbohydrate degradation; glycolysis; D-glyceraldehyde 3-phosphate and glycerone phosphate from D-glucose: step 3/4.</text>
</comment>
<feature type="active site" description="Proton acceptor" evidence="6">
    <location>
        <position position="144"/>
    </location>
</feature>
<evidence type="ECO:0000256" key="2">
    <source>
        <dbReference type="ARBA" id="ARBA00022679"/>
    </source>
</evidence>
<feature type="site" description="Important for catalytic activity and substrate specificity; stabilizes the transition state when the phosphoryl donor is PPi; prevents ATP from binding by mimicking the alpha-phosphate group of ATP" evidence="6">
    <location>
        <position position="115"/>
    </location>
</feature>
<dbReference type="InterPro" id="IPR000023">
    <property type="entry name" value="Phosphofructokinase_dom"/>
</dbReference>
<evidence type="ECO:0000256" key="1">
    <source>
        <dbReference type="ARBA" id="ARBA00001946"/>
    </source>
</evidence>
<dbReference type="PANTHER" id="PTHR45770">
    <property type="entry name" value="ATP-DEPENDENT 6-PHOSPHOFRUCTOKINASE 1"/>
    <property type="match status" value="1"/>
</dbReference>
<organism evidence="8 9">
    <name type="scientific">Caldicellulosiruptor changbaiensis</name>
    <dbReference type="NCBI Taxonomy" id="1222016"/>
    <lineage>
        <taxon>Bacteria</taxon>
        <taxon>Bacillati</taxon>
        <taxon>Bacillota</taxon>
        <taxon>Bacillota incertae sedis</taxon>
        <taxon>Caldicellulosiruptorales</taxon>
        <taxon>Caldicellulosiruptoraceae</taxon>
        <taxon>Caldicellulosiruptor</taxon>
    </lineage>
</organism>
<evidence type="ECO:0000256" key="3">
    <source>
        <dbReference type="ARBA" id="ARBA00022723"/>
    </source>
</evidence>
<keyword evidence="2 6" id="KW-0808">Transferase</keyword>
<feature type="binding site" evidence="6">
    <location>
        <position position="114"/>
    </location>
    <ligand>
        <name>Mg(2+)</name>
        <dbReference type="ChEBI" id="CHEBI:18420"/>
        <note>catalytic</note>
    </ligand>
</feature>
<comment type="subunit">
    <text evidence="6">Homodimer.</text>
</comment>
<dbReference type="GO" id="GO:0046872">
    <property type="term" value="F:metal ion binding"/>
    <property type="evidence" value="ECO:0007669"/>
    <property type="project" value="UniProtKB-KW"/>
</dbReference>
<evidence type="ECO:0000256" key="4">
    <source>
        <dbReference type="ARBA" id="ARBA00022777"/>
    </source>
</evidence>
<gene>
    <name evidence="6" type="primary">pfp</name>
    <name evidence="8" type="ORF">ELD05_09310</name>
</gene>
<dbReference type="RefSeq" id="WP_127352205.1">
    <property type="nucleotide sequence ID" value="NZ_CP034791.1"/>
</dbReference>
<keyword evidence="9" id="KW-1185">Reference proteome</keyword>
<dbReference type="PRINTS" id="PR00476">
    <property type="entry name" value="PHFRCTKINASE"/>
</dbReference>
<accession>A0A3T0D7K6</accession>
<dbReference type="Gene3D" id="3.40.50.450">
    <property type="match status" value="1"/>
</dbReference>
<dbReference type="Gene3D" id="3.40.50.460">
    <property type="entry name" value="Phosphofructokinase domain"/>
    <property type="match status" value="1"/>
</dbReference>